<comment type="caution">
    <text evidence="3">The sequence shown here is derived from an EMBL/GenBank/DDBJ whole genome shotgun (WGS) entry which is preliminary data.</text>
</comment>
<dbReference type="Pfam" id="PF02826">
    <property type="entry name" value="2-Hacid_dh_C"/>
    <property type="match status" value="1"/>
</dbReference>
<dbReference type="InterPro" id="IPR029752">
    <property type="entry name" value="D-isomer_DH_CS1"/>
</dbReference>
<dbReference type="EMBL" id="AMGX01000033">
    <property type="protein sequence ID" value="EXJ57880.1"/>
    <property type="molecule type" value="Genomic_DNA"/>
</dbReference>
<gene>
    <name evidence="3" type="ORF">A1O5_12438</name>
</gene>
<organism evidence="3 4">
    <name type="scientific">Cladophialophora psammophila CBS 110553</name>
    <dbReference type="NCBI Taxonomy" id="1182543"/>
    <lineage>
        <taxon>Eukaryota</taxon>
        <taxon>Fungi</taxon>
        <taxon>Dikarya</taxon>
        <taxon>Ascomycota</taxon>
        <taxon>Pezizomycotina</taxon>
        <taxon>Eurotiomycetes</taxon>
        <taxon>Chaetothyriomycetidae</taxon>
        <taxon>Chaetothyriales</taxon>
        <taxon>Herpotrichiellaceae</taxon>
        <taxon>Cladophialophora</taxon>
    </lineage>
</organism>
<dbReference type="HOGENOM" id="CLU_019796_1_2_1"/>
<dbReference type="GO" id="GO:0030267">
    <property type="term" value="F:glyoxylate reductase (NADPH) activity"/>
    <property type="evidence" value="ECO:0007669"/>
    <property type="project" value="TreeGrafter"/>
</dbReference>
<evidence type="ECO:0000256" key="1">
    <source>
        <dbReference type="ARBA" id="ARBA00023002"/>
    </source>
</evidence>
<dbReference type="OrthoDB" id="9991913at2759"/>
<dbReference type="RefSeq" id="XP_007751197.1">
    <property type="nucleotide sequence ID" value="XM_007753007.1"/>
</dbReference>
<keyword evidence="4" id="KW-1185">Reference proteome</keyword>
<dbReference type="eggNOG" id="KOG0069">
    <property type="taxonomic scope" value="Eukaryota"/>
</dbReference>
<sequence>MAAKKRVLSLGHVPEHNAETVKQFYDTFDVISTTKEERERSTFLEGLRTRKWGEFDAILRCFWYEGDEMEPFDSELVPLLPDSLKIHSSCGAGYDWMDIPAYTKRGLSEPRIQFAAVLAVNTSSGFLYCNGASAPAEAVADLALYLVISVFRYLTEAQLAARSGSTETWQKARAVSAKAQNPEGQTLGIIGLGRIGYLLAKKAYHGLDMNIQYHDIRRRTQEDEASVQATYVDTLEGLVQTSDCVVCCVPFEGQKIFDATMFSRFKKGSRFVNIARGSLHDEAALVAALKSGQLSAAGLDVQEKEPEVHPELIKMGNVTLTPHIGGTTVESGVAFEKLAMDNITSFFQTGKALTPVDGTIGT</sequence>
<dbReference type="InterPro" id="IPR006140">
    <property type="entry name" value="D-isomer_DH_NAD-bd"/>
</dbReference>
<evidence type="ECO:0000259" key="2">
    <source>
        <dbReference type="Pfam" id="PF02826"/>
    </source>
</evidence>
<dbReference type="GO" id="GO:0051287">
    <property type="term" value="F:NAD binding"/>
    <property type="evidence" value="ECO:0007669"/>
    <property type="project" value="InterPro"/>
</dbReference>
<accession>W9VYV5</accession>
<dbReference type="AlphaFoldDB" id="W9VYV5"/>
<protein>
    <recommendedName>
        <fullName evidence="2">D-isomer specific 2-hydroxyacid dehydrogenase NAD-binding domain-containing protein</fullName>
    </recommendedName>
</protein>
<dbReference type="SUPFAM" id="SSF52283">
    <property type="entry name" value="Formate/glycerate dehydrogenase catalytic domain-like"/>
    <property type="match status" value="1"/>
</dbReference>
<dbReference type="Proteomes" id="UP000019471">
    <property type="component" value="Unassembled WGS sequence"/>
</dbReference>
<dbReference type="PANTHER" id="PTHR10996:SF281">
    <property type="entry name" value="D-ISOMER SPECIFIC 2-HYDROXYACID DEHYDROGENASE NAD-BINDING DOMAIN-CONTAINING PROTEIN-RELATED"/>
    <property type="match status" value="1"/>
</dbReference>
<dbReference type="PANTHER" id="PTHR10996">
    <property type="entry name" value="2-HYDROXYACID DEHYDROGENASE-RELATED"/>
    <property type="match status" value="1"/>
</dbReference>
<dbReference type="GO" id="GO:0005829">
    <property type="term" value="C:cytosol"/>
    <property type="evidence" value="ECO:0007669"/>
    <property type="project" value="TreeGrafter"/>
</dbReference>
<feature type="domain" description="D-isomer specific 2-hydroxyacid dehydrogenase NAD-binding" evidence="2">
    <location>
        <begin position="146"/>
        <end position="325"/>
    </location>
</feature>
<dbReference type="InterPro" id="IPR050223">
    <property type="entry name" value="D-isomer_2-hydroxyacid_DH"/>
</dbReference>
<dbReference type="STRING" id="1182543.W9VYV5"/>
<evidence type="ECO:0000313" key="4">
    <source>
        <dbReference type="Proteomes" id="UP000019471"/>
    </source>
</evidence>
<dbReference type="GO" id="GO:0016618">
    <property type="term" value="F:hydroxypyruvate reductase [NAD(P)H] activity"/>
    <property type="evidence" value="ECO:0007669"/>
    <property type="project" value="TreeGrafter"/>
</dbReference>
<evidence type="ECO:0000313" key="3">
    <source>
        <dbReference type="EMBL" id="EXJ57880.1"/>
    </source>
</evidence>
<dbReference type="GeneID" id="19197124"/>
<dbReference type="PROSITE" id="PS00065">
    <property type="entry name" value="D_2_HYDROXYACID_DH_1"/>
    <property type="match status" value="1"/>
</dbReference>
<keyword evidence="1" id="KW-0560">Oxidoreductase</keyword>
<reference evidence="3 4" key="1">
    <citation type="submission" date="2013-03" db="EMBL/GenBank/DDBJ databases">
        <title>The Genome Sequence of Cladophialophora psammophila CBS 110553.</title>
        <authorList>
            <consortium name="The Broad Institute Genomics Platform"/>
            <person name="Cuomo C."/>
            <person name="de Hoog S."/>
            <person name="Gorbushina A."/>
            <person name="Walker B."/>
            <person name="Young S.K."/>
            <person name="Zeng Q."/>
            <person name="Gargeya S."/>
            <person name="Fitzgerald M."/>
            <person name="Haas B."/>
            <person name="Abouelleil A."/>
            <person name="Allen A.W."/>
            <person name="Alvarado L."/>
            <person name="Arachchi H.M."/>
            <person name="Berlin A.M."/>
            <person name="Chapman S.B."/>
            <person name="Gainer-Dewar J."/>
            <person name="Goldberg J."/>
            <person name="Griggs A."/>
            <person name="Gujja S."/>
            <person name="Hansen M."/>
            <person name="Howarth C."/>
            <person name="Imamovic A."/>
            <person name="Ireland A."/>
            <person name="Larimer J."/>
            <person name="McCowan C."/>
            <person name="Murphy C."/>
            <person name="Pearson M."/>
            <person name="Poon T.W."/>
            <person name="Priest M."/>
            <person name="Roberts A."/>
            <person name="Saif S."/>
            <person name="Shea T."/>
            <person name="Sisk P."/>
            <person name="Sykes S."/>
            <person name="Wortman J."/>
            <person name="Nusbaum C."/>
            <person name="Birren B."/>
        </authorList>
    </citation>
    <scope>NUCLEOTIDE SEQUENCE [LARGE SCALE GENOMIC DNA]</scope>
    <source>
        <strain evidence="3 4">CBS 110553</strain>
    </source>
</reference>
<name>W9VYV5_9EURO</name>
<dbReference type="SUPFAM" id="SSF51735">
    <property type="entry name" value="NAD(P)-binding Rossmann-fold domains"/>
    <property type="match status" value="1"/>
</dbReference>
<proteinExistence type="predicted"/>
<dbReference type="Gene3D" id="3.40.50.720">
    <property type="entry name" value="NAD(P)-binding Rossmann-like Domain"/>
    <property type="match status" value="2"/>
</dbReference>
<dbReference type="CDD" id="cd12168">
    <property type="entry name" value="Mand_dh_like"/>
    <property type="match status" value="1"/>
</dbReference>
<dbReference type="InterPro" id="IPR036291">
    <property type="entry name" value="NAD(P)-bd_dom_sf"/>
</dbReference>